<reference evidence="2 3" key="1">
    <citation type="submission" date="2018-09" db="EMBL/GenBank/DDBJ databases">
        <title>A high-quality reference genome of wild soybean provides a powerful tool to mine soybean genomes.</title>
        <authorList>
            <person name="Xie M."/>
            <person name="Chung C.Y.L."/>
            <person name="Li M.-W."/>
            <person name="Wong F.-L."/>
            <person name="Chan T.-F."/>
            <person name="Lam H.-M."/>
        </authorList>
    </citation>
    <scope>NUCLEOTIDE SEQUENCE [LARGE SCALE GENOMIC DNA]</scope>
    <source>
        <strain evidence="3">cv. W05</strain>
        <tissue evidence="2">Hypocotyl of etiolated seedlings</tissue>
    </source>
</reference>
<accession>A0A445HXA1</accession>
<evidence type="ECO:0000256" key="1">
    <source>
        <dbReference type="SAM" id="Phobius"/>
    </source>
</evidence>
<keyword evidence="1" id="KW-0472">Membrane</keyword>
<name>A0A445HXA1_GLYSO</name>
<comment type="caution">
    <text evidence="2">The sequence shown here is derived from an EMBL/GenBank/DDBJ whole genome shotgun (WGS) entry which is preliminary data.</text>
</comment>
<organism evidence="2 3">
    <name type="scientific">Glycine soja</name>
    <name type="common">Wild soybean</name>
    <dbReference type="NCBI Taxonomy" id="3848"/>
    <lineage>
        <taxon>Eukaryota</taxon>
        <taxon>Viridiplantae</taxon>
        <taxon>Streptophyta</taxon>
        <taxon>Embryophyta</taxon>
        <taxon>Tracheophyta</taxon>
        <taxon>Spermatophyta</taxon>
        <taxon>Magnoliopsida</taxon>
        <taxon>eudicotyledons</taxon>
        <taxon>Gunneridae</taxon>
        <taxon>Pentapetalae</taxon>
        <taxon>rosids</taxon>
        <taxon>fabids</taxon>
        <taxon>Fabales</taxon>
        <taxon>Fabaceae</taxon>
        <taxon>Papilionoideae</taxon>
        <taxon>50 kb inversion clade</taxon>
        <taxon>NPAAA clade</taxon>
        <taxon>indigoferoid/millettioid clade</taxon>
        <taxon>Phaseoleae</taxon>
        <taxon>Glycine</taxon>
        <taxon>Glycine subgen. Soja</taxon>
    </lineage>
</organism>
<evidence type="ECO:0000313" key="3">
    <source>
        <dbReference type="Proteomes" id="UP000289340"/>
    </source>
</evidence>
<dbReference type="EMBL" id="QZWG01000011">
    <property type="protein sequence ID" value="RZB78397.1"/>
    <property type="molecule type" value="Genomic_DNA"/>
</dbReference>
<proteinExistence type="predicted"/>
<keyword evidence="3" id="KW-1185">Reference proteome</keyword>
<keyword evidence="1" id="KW-0812">Transmembrane</keyword>
<feature type="transmembrane region" description="Helical" evidence="1">
    <location>
        <begin position="13"/>
        <end position="32"/>
    </location>
</feature>
<dbReference type="AlphaFoldDB" id="A0A445HXA1"/>
<evidence type="ECO:0000313" key="2">
    <source>
        <dbReference type="EMBL" id="RZB78397.1"/>
    </source>
</evidence>
<sequence>MVLVNCDIFNSRSFAYVSFSVCDFASCLWLFNEHNYMLNLRRGINTGTNIHVSAHHIMVSLCCPTLIISSVTGW</sequence>
<dbReference type="Proteomes" id="UP000289340">
    <property type="component" value="Chromosome 11"/>
</dbReference>
<protein>
    <submittedName>
        <fullName evidence="2">Uncharacterized protein</fullName>
    </submittedName>
</protein>
<gene>
    <name evidence="2" type="ORF">D0Y65_029009</name>
</gene>
<keyword evidence="1" id="KW-1133">Transmembrane helix</keyword>